<dbReference type="GeneID" id="30983293"/>
<evidence type="ECO:0000256" key="9">
    <source>
        <dbReference type="ARBA" id="ARBA00023328"/>
    </source>
</evidence>
<evidence type="ECO:0000313" key="12">
    <source>
        <dbReference type="Proteomes" id="UP000094285"/>
    </source>
</evidence>
<dbReference type="GO" id="GO:0051301">
    <property type="term" value="P:cell division"/>
    <property type="evidence" value="ECO:0007669"/>
    <property type="project" value="UniProtKB-KW"/>
</dbReference>
<keyword evidence="7" id="KW-0175">Coiled coil</keyword>
<dbReference type="GO" id="GO:0051382">
    <property type="term" value="P:kinetochore assembly"/>
    <property type="evidence" value="ECO:0007669"/>
    <property type="project" value="TreeGrafter"/>
</dbReference>
<dbReference type="GO" id="GO:0000444">
    <property type="term" value="C:MIS12/MIND type complex"/>
    <property type="evidence" value="ECO:0007669"/>
    <property type="project" value="TreeGrafter"/>
</dbReference>
<dbReference type="AlphaFoldDB" id="A0A1E4SSC9"/>
<dbReference type="Proteomes" id="UP000094285">
    <property type="component" value="Unassembled WGS sequence"/>
</dbReference>
<protein>
    <submittedName>
        <fullName evidence="11">Mis12-domain-containing protein</fullName>
    </submittedName>
</protein>
<evidence type="ECO:0000256" key="7">
    <source>
        <dbReference type="ARBA" id="ARBA00023054"/>
    </source>
</evidence>
<gene>
    <name evidence="11" type="ORF">CANTADRAFT_44918</name>
</gene>
<dbReference type="InterPro" id="IPR008685">
    <property type="entry name" value="Centromere_Mis12"/>
</dbReference>
<keyword evidence="6" id="KW-0995">Kinetochore</keyword>
<dbReference type="RefSeq" id="XP_020067527.1">
    <property type="nucleotide sequence ID" value="XM_020209157.1"/>
</dbReference>
<comment type="similarity">
    <text evidence="2">Belongs to the mis12 family.</text>
</comment>
<proteinExistence type="inferred from homology"/>
<feature type="compositionally biased region" description="Acidic residues" evidence="10">
    <location>
        <begin position="308"/>
        <end position="351"/>
    </location>
</feature>
<organism evidence="11 12">
    <name type="scientific">Suhomyces tanzawaensis NRRL Y-17324</name>
    <dbReference type="NCBI Taxonomy" id="984487"/>
    <lineage>
        <taxon>Eukaryota</taxon>
        <taxon>Fungi</taxon>
        <taxon>Dikarya</taxon>
        <taxon>Ascomycota</taxon>
        <taxon>Saccharomycotina</taxon>
        <taxon>Pichiomycetes</taxon>
        <taxon>Debaryomycetaceae</taxon>
        <taxon>Suhomyces</taxon>
    </lineage>
</organism>
<evidence type="ECO:0000256" key="4">
    <source>
        <dbReference type="ARBA" id="ARBA00022618"/>
    </source>
</evidence>
<evidence type="ECO:0000256" key="2">
    <source>
        <dbReference type="ARBA" id="ARBA00008643"/>
    </source>
</evidence>
<dbReference type="GO" id="GO:0005634">
    <property type="term" value="C:nucleus"/>
    <property type="evidence" value="ECO:0007669"/>
    <property type="project" value="InterPro"/>
</dbReference>
<comment type="subcellular location">
    <subcellularLocation>
        <location evidence="1">Chromosome</location>
        <location evidence="1">Centromere</location>
        <location evidence="1">Kinetochore</location>
    </subcellularLocation>
</comment>
<dbReference type="PANTHER" id="PTHR14527:SF2">
    <property type="entry name" value="PROTEIN MIS12 HOMOLOG"/>
    <property type="match status" value="1"/>
</dbReference>
<dbReference type="OrthoDB" id="1884855at2759"/>
<evidence type="ECO:0000313" key="11">
    <source>
        <dbReference type="EMBL" id="ODV82405.1"/>
    </source>
</evidence>
<name>A0A1E4SSC9_9ASCO</name>
<keyword evidence="3" id="KW-0158">Chromosome</keyword>
<sequence>MASIDHRVTSLLTEHLGFPPLALIDDIINAVNELLYKCTQAMETYLLEVRDKRLKQSDSSSVVSKEEIQLGTGKLETLLESQVDKNFDKFELYSLRNIFTIPQELVEEGWIKLKHHEGINYNPSTSKASLDDRIALVVRSIKLELQLRKMLKLQIMKAKKIIKALRLFQRNLRFLSQGERDGEAQMSPKAREALKSLSPIDETLYFLLSQVEELTAQTRSLYKKLGGKEDNIKGFLPDVRDRYIDGRVGGIVQRLGEDAPDSVPMESLDSRFLGDFSSISDIDLVKDIGAALNDSLPTAESPQREPQEEAIEVEQPDIEVEEAESEEENEGIEEDQPEIEESQPEIEESQENVDLPDHNSHEQQAKKGLHETESTA</sequence>
<dbReference type="EMBL" id="KV453909">
    <property type="protein sequence ID" value="ODV82405.1"/>
    <property type="molecule type" value="Genomic_DNA"/>
</dbReference>
<feature type="compositionally biased region" description="Basic and acidic residues" evidence="10">
    <location>
        <begin position="355"/>
        <end position="376"/>
    </location>
</feature>
<evidence type="ECO:0000256" key="10">
    <source>
        <dbReference type="SAM" id="MobiDB-lite"/>
    </source>
</evidence>
<keyword evidence="9" id="KW-0137">Centromere</keyword>
<keyword evidence="5" id="KW-0498">Mitosis</keyword>
<dbReference type="PANTHER" id="PTHR14527">
    <property type="entry name" value="PROTEIN MIS12 HOMOLOG"/>
    <property type="match status" value="1"/>
</dbReference>
<reference evidence="12" key="1">
    <citation type="submission" date="2016-05" db="EMBL/GenBank/DDBJ databases">
        <title>Comparative genomics of biotechnologically important yeasts.</title>
        <authorList>
            <consortium name="DOE Joint Genome Institute"/>
            <person name="Riley R."/>
            <person name="Haridas S."/>
            <person name="Wolfe K.H."/>
            <person name="Lopes M.R."/>
            <person name="Hittinger C.T."/>
            <person name="Goker M."/>
            <person name="Salamov A."/>
            <person name="Wisecaver J."/>
            <person name="Long T.M."/>
            <person name="Aerts A.L."/>
            <person name="Barry K."/>
            <person name="Choi C."/>
            <person name="Clum A."/>
            <person name="Coughlan A.Y."/>
            <person name="Deshpande S."/>
            <person name="Douglass A.P."/>
            <person name="Hanson S.J."/>
            <person name="Klenk H.-P."/>
            <person name="Labutti K."/>
            <person name="Lapidus A."/>
            <person name="Lindquist E."/>
            <person name="Lipzen A."/>
            <person name="Meier-Kolthoff J.P."/>
            <person name="Ohm R.A."/>
            <person name="Otillar R.P."/>
            <person name="Pangilinan J."/>
            <person name="Peng Y."/>
            <person name="Rokas A."/>
            <person name="Rosa C.A."/>
            <person name="Scheuner C."/>
            <person name="Sibirny A.A."/>
            <person name="Slot J.C."/>
            <person name="Stielow J.B."/>
            <person name="Sun H."/>
            <person name="Kurtzman C.P."/>
            <person name="Blackwell M."/>
            <person name="Grigoriev I.V."/>
            <person name="Jeffries T.W."/>
        </authorList>
    </citation>
    <scope>NUCLEOTIDE SEQUENCE [LARGE SCALE GENOMIC DNA]</scope>
    <source>
        <strain evidence="12">NRRL Y-17324</strain>
    </source>
</reference>
<evidence type="ECO:0000256" key="1">
    <source>
        <dbReference type="ARBA" id="ARBA00004629"/>
    </source>
</evidence>
<evidence type="ECO:0000256" key="3">
    <source>
        <dbReference type="ARBA" id="ARBA00022454"/>
    </source>
</evidence>
<accession>A0A1E4SSC9</accession>
<keyword evidence="8" id="KW-0131">Cell cycle</keyword>
<evidence type="ECO:0000256" key="6">
    <source>
        <dbReference type="ARBA" id="ARBA00022838"/>
    </source>
</evidence>
<keyword evidence="4" id="KW-0132">Cell division</keyword>
<dbReference type="Pfam" id="PF05859">
    <property type="entry name" value="Mis12"/>
    <property type="match status" value="1"/>
</dbReference>
<evidence type="ECO:0000256" key="8">
    <source>
        <dbReference type="ARBA" id="ARBA00023306"/>
    </source>
</evidence>
<dbReference type="GO" id="GO:0000070">
    <property type="term" value="P:mitotic sister chromatid segregation"/>
    <property type="evidence" value="ECO:0007669"/>
    <property type="project" value="TreeGrafter"/>
</dbReference>
<evidence type="ECO:0000256" key="5">
    <source>
        <dbReference type="ARBA" id="ARBA00022776"/>
    </source>
</evidence>
<keyword evidence="12" id="KW-1185">Reference proteome</keyword>
<feature type="region of interest" description="Disordered" evidence="10">
    <location>
        <begin position="295"/>
        <end position="376"/>
    </location>
</feature>